<protein>
    <recommendedName>
        <fullName evidence="3">Protein FAR1-RELATED SEQUENCE</fullName>
    </recommendedName>
</protein>
<evidence type="ECO:0000313" key="1">
    <source>
        <dbReference type="EMBL" id="KAK4717937.1"/>
    </source>
</evidence>
<accession>A0AAV9KWY4</accession>
<dbReference type="AlphaFoldDB" id="A0AAV9KWY4"/>
<keyword evidence="2" id="KW-1185">Reference proteome</keyword>
<comment type="caution">
    <text evidence="1">The sequence shown here is derived from an EMBL/GenBank/DDBJ whole genome shotgun (WGS) entry which is preliminary data.</text>
</comment>
<gene>
    <name evidence="1" type="ORF">R3W88_016275</name>
</gene>
<sequence length="288" mass="33523">MSKKEEEKWLIARLVSNHNHELASPNKAQKNHIDFLNNSGIHPSKCHTPTLGEADKYTCFTMINNKGNISTCERMTYMMEQTIEASWQDMGKLYIQHINICTIVLYRMDKWTHMTISTHIKLLQLCKELYELPYKDVNDNVCDRQVNESNLDLNSSEQRENFSLLDPPCVATKGRPRSVRMKGVICLICSSHTNVEEEFNSRETFLNADPTMVSEFSAYSEPFQGQIGRADSYPTSFMSNFVSISKRCLFILQYKSTSGVLIYSYFFYRSTYRQMHQECLYRPLTWVS</sequence>
<dbReference type="EMBL" id="JAWPEI010000008">
    <property type="protein sequence ID" value="KAK4717937.1"/>
    <property type="molecule type" value="Genomic_DNA"/>
</dbReference>
<name>A0AAV9KWY4_9SOLN</name>
<evidence type="ECO:0000313" key="2">
    <source>
        <dbReference type="Proteomes" id="UP001311915"/>
    </source>
</evidence>
<proteinExistence type="predicted"/>
<evidence type="ECO:0008006" key="3">
    <source>
        <dbReference type="Google" id="ProtNLM"/>
    </source>
</evidence>
<organism evidence="1 2">
    <name type="scientific">Solanum pinnatisectum</name>
    <name type="common">tansyleaf nightshade</name>
    <dbReference type="NCBI Taxonomy" id="50273"/>
    <lineage>
        <taxon>Eukaryota</taxon>
        <taxon>Viridiplantae</taxon>
        <taxon>Streptophyta</taxon>
        <taxon>Embryophyta</taxon>
        <taxon>Tracheophyta</taxon>
        <taxon>Spermatophyta</taxon>
        <taxon>Magnoliopsida</taxon>
        <taxon>eudicotyledons</taxon>
        <taxon>Gunneridae</taxon>
        <taxon>Pentapetalae</taxon>
        <taxon>asterids</taxon>
        <taxon>lamiids</taxon>
        <taxon>Solanales</taxon>
        <taxon>Solanaceae</taxon>
        <taxon>Solanoideae</taxon>
        <taxon>Solaneae</taxon>
        <taxon>Solanum</taxon>
    </lineage>
</organism>
<reference evidence="1 2" key="1">
    <citation type="submission" date="2023-10" db="EMBL/GenBank/DDBJ databases">
        <title>Genome-Wide Identification Analysis in wild type Solanum Pinnatisectum Reveals Some Genes Defensing Phytophthora Infestans.</title>
        <authorList>
            <person name="Sun C."/>
        </authorList>
    </citation>
    <scope>NUCLEOTIDE SEQUENCE [LARGE SCALE GENOMIC DNA]</scope>
    <source>
        <strain evidence="1">LQN</strain>
        <tissue evidence="1">Leaf</tissue>
    </source>
</reference>
<dbReference type="Proteomes" id="UP001311915">
    <property type="component" value="Unassembled WGS sequence"/>
</dbReference>